<dbReference type="GO" id="GO:0006865">
    <property type="term" value="P:amino acid transport"/>
    <property type="evidence" value="ECO:0007669"/>
    <property type="project" value="UniProtKB-KW"/>
</dbReference>
<keyword evidence="6 8" id="KW-1133">Transmembrane helix</keyword>
<evidence type="ECO:0000256" key="7">
    <source>
        <dbReference type="ARBA" id="ARBA00023136"/>
    </source>
</evidence>
<dbReference type="AlphaFoldDB" id="F9VTR3"/>
<dbReference type="Proteomes" id="UP000003558">
    <property type="component" value="Unassembled WGS sequence"/>
</dbReference>
<dbReference type="InterPro" id="IPR035906">
    <property type="entry name" value="MetI-like_sf"/>
</dbReference>
<evidence type="ECO:0000256" key="2">
    <source>
        <dbReference type="ARBA" id="ARBA00022448"/>
    </source>
</evidence>
<comment type="subcellular location">
    <subcellularLocation>
        <location evidence="1 8">Cell membrane</location>
        <topology evidence="1 8">Multi-pass membrane protein</topology>
    </subcellularLocation>
</comment>
<comment type="similarity">
    <text evidence="8">Belongs to the binding-protein-dependent transport system permease family.</text>
</comment>
<evidence type="ECO:0000256" key="4">
    <source>
        <dbReference type="ARBA" id="ARBA00022692"/>
    </source>
</evidence>
<dbReference type="EMBL" id="BACI01000047">
    <property type="protein sequence ID" value="GAA12002.1"/>
    <property type="molecule type" value="Genomic_DNA"/>
</dbReference>
<dbReference type="InterPro" id="IPR043429">
    <property type="entry name" value="ArtM/GltK/GlnP/TcyL/YhdX-like"/>
</dbReference>
<evidence type="ECO:0000256" key="5">
    <source>
        <dbReference type="ARBA" id="ARBA00022970"/>
    </source>
</evidence>
<accession>F9VTR3</accession>
<feature type="transmembrane region" description="Helical" evidence="8">
    <location>
        <begin position="186"/>
        <end position="210"/>
    </location>
</feature>
<evidence type="ECO:0000256" key="1">
    <source>
        <dbReference type="ARBA" id="ARBA00004651"/>
    </source>
</evidence>
<dbReference type="InterPro" id="IPR000515">
    <property type="entry name" value="MetI-like"/>
</dbReference>
<keyword evidence="4 8" id="KW-0812">Transmembrane</keyword>
<dbReference type="InterPro" id="IPR010065">
    <property type="entry name" value="AA_ABC_transptr_permease_3TM"/>
</dbReference>
<feature type="transmembrane region" description="Helical" evidence="8">
    <location>
        <begin position="20"/>
        <end position="42"/>
    </location>
</feature>
<feature type="domain" description="ABC transmembrane type-1" evidence="9">
    <location>
        <begin position="19"/>
        <end position="207"/>
    </location>
</feature>
<evidence type="ECO:0000256" key="6">
    <source>
        <dbReference type="ARBA" id="ARBA00022989"/>
    </source>
</evidence>
<dbReference type="PANTHER" id="PTHR30614">
    <property type="entry name" value="MEMBRANE COMPONENT OF AMINO ACID ABC TRANSPORTER"/>
    <property type="match status" value="1"/>
</dbReference>
<dbReference type="CDD" id="cd06261">
    <property type="entry name" value="TM_PBP2"/>
    <property type="match status" value="1"/>
</dbReference>
<dbReference type="PROSITE" id="PS50928">
    <property type="entry name" value="ABC_TM1"/>
    <property type="match status" value="1"/>
</dbReference>
<reference evidence="10 11" key="1">
    <citation type="submission" date="2011-05" db="EMBL/GenBank/DDBJ databases">
        <title>Whole genome shotgun sequence of Gordonia alkanivorans NBRC 16433.</title>
        <authorList>
            <person name="Hosoyama A."/>
            <person name="Nakamura S."/>
            <person name="Takarada H."/>
            <person name="Tsuchikane K."/>
            <person name="Yamazaki S."/>
            <person name="Fujita N."/>
        </authorList>
    </citation>
    <scope>NUCLEOTIDE SEQUENCE [LARGE SCALE GENOMIC DNA]</scope>
    <source>
        <strain evidence="10 11">NBRC 16433</strain>
    </source>
</reference>
<keyword evidence="5" id="KW-0029">Amino-acid transport</keyword>
<feature type="transmembrane region" description="Helical" evidence="8">
    <location>
        <begin position="54"/>
        <end position="76"/>
    </location>
</feature>
<evidence type="ECO:0000259" key="9">
    <source>
        <dbReference type="PROSITE" id="PS50928"/>
    </source>
</evidence>
<dbReference type="eggNOG" id="COG0765">
    <property type="taxonomic scope" value="Bacteria"/>
</dbReference>
<evidence type="ECO:0000256" key="8">
    <source>
        <dbReference type="RuleBase" id="RU363032"/>
    </source>
</evidence>
<protein>
    <submittedName>
        <fullName evidence="10">Glutamine ABC transporter glutamine-binding protein/permease protein</fullName>
    </submittedName>
</protein>
<sequence length="218" mass="23591">MTFDAQVWGEYLGALLDSLWATIWLFLGSMAIGTVGGALLALMRTTPVWPVRAVSIAFTWVFRGLPPLVILFFTYFGLPALGVALTPMAAGILGLGLTAAAYTAEIFRSGLSAVDRGQWEAAQALAMTPTHYMWRVIAPQAFRVSIPPYFSNAITALKATSLASTITVAEITGTANRLISTTFQPLEILTIVAIIYLLLNTVLVLLQFLFERAFALKS</sequence>
<dbReference type="PANTHER" id="PTHR30614:SF0">
    <property type="entry name" value="L-CYSTINE TRANSPORT SYSTEM PERMEASE PROTEIN TCYL"/>
    <property type="match status" value="1"/>
</dbReference>
<organism evidence="10 11">
    <name type="scientific">Gordonia alkanivorans NBRC 16433</name>
    <dbReference type="NCBI Taxonomy" id="1027371"/>
    <lineage>
        <taxon>Bacteria</taxon>
        <taxon>Bacillati</taxon>
        <taxon>Actinomycetota</taxon>
        <taxon>Actinomycetes</taxon>
        <taxon>Mycobacteriales</taxon>
        <taxon>Gordoniaceae</taxon>
        <taxon>Gordonia</taxon>
    </lineage>
</organism>
<dbReference type="GO" id="GO:0043190">
    <property type="term" value="C:ATP-binding cassette (ABC) transporter complex"/>
    <property type="evidence" value="ECO:0007669"/>
    <property type="project" value="InterPro"/>
</dbReference>
<comment type="caution">
    <text evidence="10">The sequence shown here is derived from an EMBL/GenBank/DDBJ whole genome shotgun (WGS) entry which is preliminary data.</text>
</comment>
<dbReference type="STRING" id="1027371.GOALK_047_00250"/>
<keyword evidence="3" id="KW-1003">Cell membrane</keyword>
<proteinExistence type="inferred from homology"/>
<dbReference type="GO" id="GO:0022857">
    <property type="term" value="F:transmembrane transporter activity"/>
    <property type="evidence" value="ECO:0007669"/>
    <property type="project" value="InterPro"/>
</dbReference>
<dbReference type="Gene3D" id="1.10.3720.10">
    <property type="entry name" value="MetI-like"/>
    <property type="match status" value="1"/>
</dbReference>
<name>F9VTR3_9ACTN</name>
<gene>
    <name evidence="10" type="primary">glnP</name>
    <name evidence="10" type="ORF">GOALK_047_00250</name>
</gene>
<keyword evidence="7 8" id="KW-0472">Membrane</keyword>
<keyword evidence="2 8" id="KW-0813">Transport</keyword>
<dbReference type="NCBIfam" id="TIGR01726">
    <property type="entry name" value="HEQRo_perm_3TM"/>
    <property type="match status" value="1"/>
</dbReference>
<dbReference type="RefSeq" id="WP_006358150.1">
    <property type="nucleotide sequence ID" value="NZ_BACI01000047.1"/>
</dbReference>
<evidence type="ECO:0000313" key="11">
    <source>
        <dbReference type="Proteomes" id="UP000003558"/>
    </source>
</evidence>
<dbReference type="SUPFAM" id="SSF161098">
    <property type="entry name" value="MetI-like"/>
    <property type="match status" value="1"/>
</dbReference>
<dbReference type="Pfam" id="PF00528">
    <property type="entry name" value="BPD_transp_1"/>
    <property type="match status" value="1"/>
</dbReference>
<evidence type="ECO:0000256" key="3">
    <source>
        <dbReference type="ARBA" id="ARBA00022475"/>
    </source>
</evidence>
<feature type="transmembrane region" description="Helical" evidence="8">
    <location>
        <begin position="82"/>
        <end position="102"/>
    </location>
</feature>
<evidence type="ECO:0000313" key="10">
    <source>
        <dbReference type="EMBL" id="GAA12002.1"/>
    </source>
</evidence>